<sequence length="55" mass="5974">MLRGVQTFQASPDADWLVRQGRQMMADYLALSVSAGVGFGIGTGFGKFFDGVWMV</sequence>
<reference evidence="2" key="1">
    <citation type="journal article" date="2020" name="Stud. Mycol.">
        <title>101 Dothideomycetes genomes: a test case for predicting lifestyles and emergence of pathogens.</title>
        <authorList>
            <person name="Haridas S."/>
            <person name="Albert R."/>
            <person name="Binder M."/>
            <person name="Bloem J."/>
            <person name="Labutti K."/>
            <person name="Salamov A."/>
            <person name="Andreopoulos B."/>
            <person name="Baker S."/>
            <person name="Barry K."/>
            <person name="Bills G."/>
            <person name="Bluhm B."/>
            <person name="Cannon C."/>
            <person name="Castanera R."/>
            <person name="Culley D."/>
            <person name="Daum C."/>
            <person name="Ezra D."/>
            <person name="Gonzalez J."/>
            <person name="Henrissat B."/>
            <person name="Kuo A."/>
            <person name="Liang C."/>
            <person name="Lipzen A."/>
            <person name="Lutzoni F."/>
            <person name="Magnuson J."/>
            <person name="Mondo S."/>
            <person name="Nolan M."/>
            <person name="Ohm R."/>
            <person name="Pangilinan J."/>
            <person name="Park H.-J."/>
            <person name="Ramirez L."/>
            <person name="Alfaro M."/>
            <person name="Sun H."/>
            <person name="Tritt A."/>
            <person name="Yoshinaga Y."/>
            <person name="Zwiers L.-H."/>
            <person name="Turgeon B."/>
            <person name="Goodwin S."/>
            <person name="Spatafora J."/>
            <person name="Crous P."/>
            <person name="Grigoriev I."/>
        </authorList>
    </citation>
    <scope>NUCLEOTIDE SEQUENCE</scope>
    <source>
        <strain evidence="2">CBS 122368</strain>
    </source>
</reference>
<dbReference type="EMBL" id="ML987195">
    <property type="protein sequence ID" value="KAF2248996.1"/>
    <property type="molecule type" value="Genomic_DNA"/>
</dbReference>
<keyword evidence="1" id="KW-0472">Membrane</keyword>
<organism evidence="2 3">
    <name type="scientific">Trematosphaeria pertusa</name>
    <dbReference type="NCBI Taxonomy" id="390896"/>
    <lineage>
        <taxon>Eukaryota</taxon>
        <taxon>Fungi</taxon>
        <taxon>Dikarya</taxon>
        <taxon>Ascomycota</taxon>
        <taxon>Pezizomycotina</taxon>
        <taxon>Dothideomycetes</taxon>
        <taxon>Pleosporomycetidae</taxon>
        <taxon>Pleosporales</taxon>
        <taxon>Massarineae</taxon>
        <taxon>Trematosphaeriaceae</taxon>
        <taxon>Trematosphaeria</taxon>
    </lineage>
</organism>
<gene>
    <name evidence="2" type="ORF">BU26DRAFT_519162</name>
</gene>
<dbReference type="AlphaFoldDB" id="A0A6A6IF15"/>
<dbReference type="Proteomes" id="UP000800094">
    <property type="component" value="Unassembled WGS sequence"/>
</dbReference>
<dbReference type="GeneID" id="54582316"/>
<protein>
    <submittedName>
        <fullName evidence="2">Uncharacterized protein</fullName>
    </submittedName>
</protein>
<keyword evidence="1" id="KW-0812">Transmembrane</keyword>
<evidence type="ECO:0000313" key="2">
    <source>
        <dbReference type="EMBL" id="KAF2248996.1"/>
    </source>
</evidence>
<dbReference type="RefSeq" id="XP_033684000.1">
    <property type="nucleotide sequence ID" value="XM_033828986.1"/>
</dbReference>
<keyword evidence="1" id="KW-1133">Transmembrane helix</keyword>
<accession>A0A6A6IF15</accession>
<feature type="transmembrane region" description="Helical" evidence="1">
    <location>
        <begin position="28"/>
        <end position="49"/>
    </location>
</feature>
<name>A0A6A6IF15_9PLEO</name>
<keyword evidence="3" id="KW-1185">Reference proteome</keyword>
<evidence type="ECO:0000256" key="1">
    <source>
        <dbReference type="SAM" id="Phobius"/>
    </source>
</evidence>
<evidence type="ECO:0000313" key="3">
    <source>
        <dbReference type="Proteomes" id="UP000800094"/>
    </source>
</evidence>
<proteinExistence type="predicted"/>